<feature type="region of interest" description="Disordered" evidence="7">
    <location>
        <begin position="1"/>
        <end position="60"/>
    </location>
</feature>
<dbReference type="SUPFAM" id="SSF46689">
    <property type="entry name" value="Homeodomain-like"/>
    <property type="match status" value="1"/>
</dbReference>
<dbReference type="PANTHER" id="PTHR24324">
    <property type="entry name" value="HOMEOBOX PROTEIN HHEX"/>
    <property type="match status" value="1"/>
</dbReference>
<evidence type="ECO:0000256" key="2">
    <source>
        <dbReference type="ARBA" id="ARBA00023125"/>
    </source>
</evidence>
<evidence type="ECO:0000256" key="5">
    <source>
        <dbReference type="PROSITE-ProRule" id="PRU00108"/>
    </source>
</evidence>
<protein>
    <recommendedName>
        <fullName evidence="8">Homeobox domain-containing protein</fullName>
    </recommendedName>
</protein>
<evidence type="ECO:0000256" key="1">
    <source>
        <dbReference type="ARBA" id="ARBA00004123"/>
    </source>
</evidence>
<dbReference type="InterPro" id="IPR057939">
    <property type="entry name" value="TRF2_HOY1_PH"/>
</dbReference>
<dbReference type="SMART" id="SM00389">
    <property type="entry name" value="HOX"/>
    <property type="match status" value="1"/>
</dbReference>
<feature type="compositionally biased region" description="Low complexity" evidence="7">
    <location>
        <begin position="1"/>
        <end position="15"/>
    </location>
</feature>
<dbReference type="InParanoid" id="S2JCI7"/>
<dbReference type="InterPro" id="IPR009057">
    <property type="entry name" value="Homeodomain-like_sf"/>
</dbReference>
<dbReference type="GO" id="GO:0005634">
    <property type="term" value="C:nucleus"/>
    <property type="evidence" value="ECO:0007669"/>
    <property type="project" value="UniProtKB-SubCell"/>
</dbReference>
<dbReference type="PROSITE" id="PS00027">
    <property type="entry name" value="HOMEOBOX_1"/>
    <property type="match status" value="1"/>
</dbReference>
<evidence type="ECO:0000259" key="8">
    <source>
        <dbReference type="PROSITE" id="PS50071"/>
    </source>
</evidence>
<comment type="subcellular location">
    <subcellularLocation>
        <location evidence="1 5 6">Nucleus</location>
    </subcellularLocation>
</comment>
<dbReference type="GO" id="GO:0030154">
    <property type="term" value="P:cell differentiation"/>
    <property type="evidence" value="ECO:0007669"/>
    <property type="project" value="TreeGrafter"/>
</dbReference>
<keyword evidence="4 5" id="KW-0539">Nucleus</keyword>
<dbReference type="Gene3D" id="1.10.10.60">
    <property type="entry name" value="Homeodomain-like"/>
    <property type="match status" value="1"/>
</dbReference>
<feature type="DNA-binding region" description="Homeobox" evidence="5">
    <location>
        <begin position="50"/>
        <end position="109"/>
    </location>
</feature>
<feature type="compositionally biased region" description="Low complexity" evidence="7">
    <location>
        <begin position="193"/>
        <end position="212"/>
    </location>
</feature>
<dbReference type="PROSITE" id="PS50071">
    <property type="entry name" value="HOMEOBOX_2"/>
    <property type="match status" value="1"/>
</dbReference>
<dbReference type="GO" id="GO:0000978">
    <property type="term" value="F:RNA polymerase II cis-regulatory region sequence-specific DNA binding"/>
    <property type="evidence" value="ECO:0007669"/>
    <property type="project" value="TreeGrafter"/>
</dbReference>
<feature type="domain" description="Homeobox" evidence="8">
    <location>
        <begin position="48"/>
        <end position="108"/>
    </location>
</feature>
<keyword evidence="10" id="KW-1185">Reference proteome</keyword>
<dbReference type="eggNOG" id="KOG0849">
    <property type="taxonomic scope" value="Eukaryota"/>
</dbReference>
<feature type="region of interest" description="Disordered" evidence="7">
    <location>
        <begin position="193"/>
        <end position="280"/>
    </location>
</feature>
<feature type="compositionally biased region" description="Pro residues" evidence="7">
    <location>
        <begin position="213"/>
        <end position="232"/>
    </location>
</feature>
<dbReference type="AlphaFoldDB" id="S2JCI7"/>
<dbReference type="Pfam" id="PF00046">
    <property type="entry name" value="Homeodomain"/>
    <property type="match status" value="1"/>
</dbReference>
<gene>
    <name evidence="9" type="ORF">HMPREF1544_07054</name>
</gene>
<dbReference type="InterPro" id="IPR001356">
    <property type="entry name" value="HD"/>
</dbReference>
<evidence type="ECO:0000256" key="6">
    <source>
        <dbReference type="RuleBase" id="RU000682"/>
    </source>
</evidence>
<proteinExistence type="predicted"/>
<dbReference type="InterPro" id="IPR051000">
    <property type="entry name" value="Homeobox_DNA-bind_prot"/>
</dbReference>
<dbReference type="Proteomes" id="UP000014254">
    <property type="component" value="Unassembled WGS sequence"/>
</dbReference>
<evidence type="ECO:0000256" key="7">
    <source>
        <dbReference type="SAM" id="MobiDB-lite"/>
    </source>
</evidence>
<feature type="compositionally biased region" description="Polar residues" evidence="7">
    <location>
        <begin position="242"/>
        <end position="260"/>
    </location>
</feature>
<evidence type="ECO:0000313" key="9">
    <source>
        <dbReference type="EMBL" id="EPB86152.1"/>
    </source>
</evidence>
<keyword evidence="2 5" id="KW-0238">DNA-binding</keyword>
<evidence type="ECO:0000256" key="3">
    <source>
        <dbReference type="ARBA" id="ARBA00023155"/>
    </source>
</evidence>
<dbReference type="OrthoDB" id="6159439at2759"/>
<dbReference type="EMBL" id="KE123995">
    <property type="protein sequence ID" value="EPB86152.1"/>
    <property type="molecule type" value="Genomic_DNA"/>
</dbReference>
<evidence type="ECO:0000256" key="4">
    <source>
        <dbReference type="ARBA" id="ARBA00023242"/>
    </source>
</evidence>
<dbReference type="VEuPathDB" id="FungiDB:HMPREF1544_07054"/>
<dbReference type="Pfam" id="PF24818">
    <property type="entry name" value="PH_TRF2_HOY1"/>
    <property type="match status" value="1"/>
</dbReference>
<sequence>MNNSSSSSSSLHSLHQQYSATPSLPLPPPPPPPHNVIPNDKESSVDSTSTPRKRTRATPEQLAVLEKTFNVNPSPNNRVREQLSRELGMSERSIQIWFQNRRAKVKNVAKKSSMLHDETLRMQYYASSAAAAACQAAVYHQRQKEGKDISEVIEDPIKSNPDLYYYYYYYYFNQQQQLQHRQKRHHQMYHPYMQQQQQHQRYHSSSSSSSSSVPPPPISLKSMPPPPPPPPHSIATAIMDDSTGSISPSDTLKSDPYSQWSKKEVHQQRARAHTIGPYPSNFQYQSSSKQFRGSSAELSNKNPMLPLSINTSNTVENINYTSMMNTASSLSPSQNEQFANLTVQDLSFYDQHSHIQQQQQQQQQQLTWTDLPFYEDPSLMMTPTTPSIFTANNNNTYDIPSASTATTTTTTTTTTTNTANIQIISAEALQIGTWKRMTFEPNDLSCHFNRDSKLFSWCIQDGISKFKMEFPQEFVQSIKLSPLTSRPGWARLEMNVLSTQQISFYMETPQQQWIQCRDYTEDKQASIINLHQLDGPALALKAELESLSQENDYLATLIH</sequence>
<accession>S2JCI7</accession>
<name>S2JCI7_MUCC1</name>
<organism evidence="9 10">
    <name type="scientific">Mucor circinelloides f. circinelloides (strain 1006PhL)</name>
    <name type="common">Mucormycosis agent</name>
    <name type="synonym">Calyptromyces circinelloides</name>
    <dbReference type="NCBI Taxonomy" id="1220926"/>
    <lineage>
        <taxon>Eukaryota</taxon>
        <taxon>Fungi</taxon>
        <taxon>Fungi incertae sedis</taxon>
        <taxon>Mucoromycota</taxon>
        <taxon>Mucoromycotina</taxon>
        <taxon>Mucoromycetes</taxon>
        <taxon>Mucorales</taxon>
        <taxon>Mucorineae</taxon>
        <taxon>Mucoraceae</taxon>
        <taxon>Mucor</taxon>
    </lineage>
</organism>
<evidence type="ECO:0000313" key="10">
    <source>
        <dbReference type="Proteomes" id="UP000014254"/>
    </source>
</evidence>
<dbReference type="OMA" id="IQPETIC"/>
<dbReference type="STRING" id="1220926.S2JCI7"/>
<dbReference type="GO" id="GO:0000981">
    <property type="term" value="F:DNA-binding transcription factor activity, RNA polymerase II-specific"/>
    <property type="evidence" value="ECO:0007669"/>
    <property type="project" value="InterPro"/>
</dbReference>
<dbReference type="eggNOG" id="KOG0490">
    <property type="taxonomic scope" value="Eukaryota"/>
</dbReference>
<keyword evidence="3 5" id="KW-0371">Homeobox</keyword>
<feature type="compositionally biased region" description="Pro residues" evidence="7">
    <location>
        <begin position="24"/>
        <end position="35"/>
    </location>
</feature>
<reference evidence="10" key="1">
    <citation type="submission" date="2013-05" db="EMBL/GenBank/DDBJ databases">
        <title>The Genome sequence of Mucor circinelloides f. circinelloides 1006PhL.</title>
        <authorList>
            <consortium name="The Broad Institute Genomics Platform"/>
            <person name="Cuomo C."/>
            <person name="Earl A."/>
            <person name="Findley K."/>
            <person name="Lee S.C."/>
            <person name="Walker B."/>
            <person name="Young S."/>
            <person name="Zeng Q."/>
            <person name="Gargeya S."/>
            <person name="Fitzgerald M."/>
            <person name="Haas B."/>
            <person name="Abouelleil A."/>
            <person name="Allen A.W."/>
            <person name="Alvarado L."/>
            <person name="Arachchi H.M."/>
            <person name="Berlin A.M."/>
            <person name="Chapman S.B."/>
            <person name="Gainer-Dewar J."/>
            <person name="Goldberg J."/>
            <person name="Griggs A."/>
            <person name="Gujja S."/>
            <person name="Hansen M."/>
            <person name="Howarth C."/>
            <person name="Imamovic A."/>
            <person name="Ireland A."/>
            <person name="Larimer J."/>
            <person name="McCowan C."/>
            <person name="Murphy C."/>
            <person name="Pearson M."/>
            <person name="Poon T.W."/>
            <person name="Priest M."/>
            <person name="Roberts A."/>
            <person name="Saif S."/>
            <person name="Shea T."/>
            <person name="Sisk P."/>
            <person name="Sykes S."/>
            <person name="Wortman J."/>
            <person name="Nusbaum C."/>
            <person name="Birren B."/>
        </authorList>
    </citation>
    <scope>NUCLEOTIDE SEQUENCE [LARGE SCALE GENOMIC DNA]</scope>
    <source>
        <strain evidence="10">1006PhL</strain>
    </source>
</reference>
<dbReference type="CDD" id="cd00086">
    <property type="entry name" value="homeodomain"/>
    <property type="match status" value="1"/>
</dbReference>
<dbReference type="PANTHER" id="PTHR24324:SF5">
    <property type="entry name" value="HEMATOPOIETICALLY-EXPRESSED HOMEOBOX PROTEIN HHEX"/>
    <property type="match status" value="1"/>
</dbReference>
<dbReference type="InterPro" id="IPR017970">
    <property type="entry name" value="Homeobox_CS"/>
</dbReference>